<reference evidence="1" key="1">
    <citation type="submission" date="2022-08" db="EMBL/GenBank/DDBJ databases">
        <authorList>
            <person name="Kallberg Y."/>
            <person name="Tangrot J."/>
            <person name="Rosling A."/>
        </authorList>
    </citation>
    <scope>NUCLEOTIDE SEQUENCE</scope>
    <source>
        <strain evidence="1">Wild A</strain>
    </source>
</reference>
<dbReference type="SUPFAM" id="SSF53098">
    <property type="entry name" value="Ribonuclease H-like"/>
    <property type="match status" value="1"/>
</dbReference>
<evidence type="ECO:0000313" key="1">
    <source>
        <dbReference type="EMBL" id="CAI2190597.1"/>
    </source>
</evidence>
<proteinExistence type="predicted"/>
<evidence type="ECO:0000313" key="2">
    <source>
        <dbReference type="Proteomes" id="UP001153678"/>
    </source>
</evidence>
<gene>
    <name evidence="1" type="ORF">FWILDA_LOCUS14655</name>
</gene>
<comment type="caution">
    <text evidence="1">The sequence shown here is derived from an EMBL/GenBank/DDBJ whole genome shotgun (WGS) entry which is preliminary data.</text>
</comment>
<protein>
    <submittedName>
        <fullName evidence="1">16585_t:CDS:1</fullName>
    </submittedName>
</protein>
<name>A0A9W4T2J8_9GLOM</name>
<dbReference type="Proteomes" id="UP001153678">
    <property type="component" value="Unassembled WGS sequence"/>
</dbReference>
<accession>A0A9W4T2J8</accession>
<dbReference type="InterPro" id="IPR012337">
    <property type="entry name" value="RNaseH-like_sf"/>
</dbReference>
<dbReference type="AlphaFoldDB" id="A0A9W4T2J8"/>
<dbReference type="EMBL" id="CAMKVN010006692">
    <property type="protein sequence ID" value="CAI2190597.1"/>
    <property type="molecule type" value="Genomic_DNA"/>
</dbReference>
<sequence>VFEKIVFTEEFSGISDFTLNQSKWKILEEIVFFLKCFAKLSTEMCSSKYPTINDVYPMYNHIMKYTEKTMKQKDVSKNIYNATQAV</sequence>
<dbReference type="OrthoDB" id="2428165at2759"/>
<organism evidence="1 2">
    <name type="scientific">Funneliformis geosporum</name>
    <dbReference type="NCBI Taxonomy" id="1117311"/>
    <lineage>
        <taxon>Eukaryota</taxon>
        <taxon>Fungi</taxon>
        <taxon>Fungi incertae sedis</taxon>
        <taxon>Mucoromycota</taxon>
        <taxon>Glomeromycotina</taxon>
        <taxon>Glomeromycetes</taxon>
        <taxon>Glomerales</taxon>
        <taxon>Glomeraceae</taxon>
        <taxon>Funneliformis</taxon>
    </lineage>
</organism>
<feature type="non-terminal residue" evidence="1">
    <location>
        <position position="1"/>
    </location>
</feature>
<keyword evidence="2" id="KW-1185">Reference proteome</keyword>